<evidence type="ECO:0000313" key="2">
    <source>
        <dbReference type="Proteomes" id="UP000231056"/>
    </source>
</evidence>
<proteinExistence type="predicted"/>
<comment type="caution">
    <text evidence="1">The sequence shown here is derived from an EMBL/GenBank/DDBJ whole genome shotgun (WGS) entry which is preliminary data.</text>
</comment>
<gene>
    <name evidence="1" type="ORF">COV58_00105</name>
</gene>
<accession>A0A2M6IVN2</accession>
<protein>
    <recommendedName>
        <fullName evidence="3">Diacylglycerol glucosyltransferase N-terminal domain-containing protein</fullName>
    </recommendedName>
</protein>
<evidence type="ECO:0008006" key="3">
    <source>
        <dbReference type="Google" id="ProtNLM"/>
    </source>
</evidence>
<dbReference type="AlphaFoldDB" id="A0A2M6IVN2"/>
<dbReference type="EMBL" id="PCVM01000002">
    <property type="protein sequence ID" value="PIQ73877.1"/>
    <property type="molecule type" value="Genomic_DNA"/>
</dbReference>
<name>A0A2M6IVN2_9BACT</name>
<organism evidence="1 2">
    <name type="scientific">Candidatus Roizmanbacteria bacterium CG11_big_fil_rev_8_21_14_0_20_36_8</name>
    <dbReference type="NCBI Taxonomy" id="1974856"/>
    <lineage>
        <taxon>Bacteria</taxon>
        <taxon>Candidatus Roizmaniibacteriota</taxon>
    </lineage>
</organism>
<dbReference type="Proteomes" id="UP000231056">
    <property type="component" value="Unassembled WGS sequence"/>
</dbReference>
<reference evidence="1 2" key="1">
    <citation type="submission" date="2017-09" db="EMBL/GenBank/DDBJ databases">
        <title>Depth-based differentiation of microbial function through sediment-hosted aquifers and enrichment of novel symbionts in the deep terrestrial subsurface.</title>
        <authorList>
            <person name="Probst A.J."/>
            <person name="Ladd B."/>
            <person name="Jarett J.K."/>
            <person name="Geller-Mcgrath D.E."/>
            <person name="Sieber C.M."/>
            <person name="Emerson J.B."/>
            <person name="Anantharaman K."/>
            <person name="Thomas B.C."/>
            <person name="Malmstrom R."/>
            <person name="Stieglmeier M."/>
            <person name="Klingl A."/>
            <person name="Woyke T."/>
            <person name="Ryan C.M."/>
            <person name="Banfield J.F."/>
        </authorList>
    </citation>
    <scope>NUCLEOTIDE SEQUENCE [LARGE SCALE GENOMIC DNA]</scope>
    <source>
        <strain evidence="1">CG11_big_fil_rev_8_21_14_0_20_36_8</strain>
    </source>
</reference>
<sequence length="449" mass="51475">MGEISKITDKETLLIFTYSPAGLGHLRVTEALFNGIPKNTYPILLGSQDKRITYIHRVMSVHDITRRLFEWLQIGRAEEITTPMYRFYLRTHTGMLTRQINTIIDQSFTNPQTILIVATHFGLAHQAAQLKEQLKKNRRLNVKIMVQVTDDSPQHIWYVPGADLTLVPSNRTRDQLIAYGKSANLAETNIQINPYPLSPHLNGVLPLNDQLSRFNQLDAKANAPIHLVFPISGAAVGMQFTRKLIDSLYQKSHRFMAHVVSRNAPFTQKFLYDMNNRPYVSVQTSGSDKQVISLYEELYSQHSVAIEITKPSEQAFKALISPDKRGGSILFFSNPVGRQEYDNLNFLRRHKLIPLKTDQKRLWNFAKKDELLNQEVISELKNKAGRWRGLLLPNGSYAAANFIWWCIRKGILQSMYTCRNIHISADGPEFELRPDGVELFWQKASELLE</sequence>
<evidence type="ECO:0000313" key="1">
    <source>
        <dbReference type="EMBL" id="PIQ73877.1"/>
    </source>
</evidence>